<dbReference type="Proteomes" id="UP000761264">
    <property type="component" value="Unassembled WGS sequence"/>
</dbReference>
<gene>
    <name evidence="3" type="ORF">HBA54_19980</name>
</gene>
<organism evidence="3 4">
    <name type="scientific">Pelagibius litoralis</name>
    <dbReference type="NCBI Taxonomy" id="374515"/>
    <lineage>
        <taxon>Bacteria</taxon>
        <taxon>Pseudomonadati</taxon>
        <taxon>Pseudomonadota</taxon>
        <taxon>Alphaproteobacteria</taxon>
        <taxon>Rhodospirillales</taxon>
        <taxon>Rhodovibrionaceae</taxon>
        <taxon>Pelagibius</taxon>
    </lineage>
</organism>
<evidence type="ECO:0000256" key="1">
    <source>
        <dbReference type="ARBA" id="ARBA00022679"/>
    </source>
</evidence>
<accession>A0A967F0Q7</accession>
<dbReference type="PANTHER" id="PTHR44068:SF11">
    <property type="entry name" value="GERANYL DIPHOSPHATE 2-C-METHYLTRANSFERASE"/>
    <property type="match status" value="1"/>
</dbReference>
<dbReference type="RefSeq" id="WP_167227925.1">
    <property type="nucleotide sequence ID" value="NZ_JAAQPH010000016.1"/>
</dbReference>
<proteinExistence type="predicted"/>
<evidence type="ECO:0000313" key="3">
    <source>
        <dbReference type="EMBL" id="NIA70883.1"/>
    </source>
</evidence>
<dbReference type="CDD" id="cd02440">
    <property type="entry name" value="AdoMet_MTases"/>
    <property type="match status" value="1"/>
</dbReference>
<dbReference type="GO" id="GO:0032259">
    <property type="term" value="P:methylation"/>
    <property type="evidence" value="ECO:0007669"/>
    <property type="project" value="UniProtKB-KW"/>
</dbReference>
<evidence type="ECO:0000313" key="4">
    <source>
        <dbReference type="Proteomes" id="UP000761264"/>
    </source>
</evidence>
<keyword evidence="3" id="KW-0489">Methyltransferase</keyword>
<dbReference type="InterPro" id="IPR050447">
    <property type="entry name" value="Erg6_SMT_methyltransf"/>
</dbReference>
<protein>
    <submittedName>
        <fullName evidence="3">Class I SAM-dependent methyltransferase</fullName>
    </submittedName>
</protein>
<keyword evidence="4" id="KW-1185">Reference proteome</keyword>
<dbReference type="GO" id="GO:0008757">
    <property type="term" value="F:S-adenosylmethionine-dependent methyltransferase activity"/>
    <property type="evidence" value="ECO:0007669"/>
    <property type="project" value="InterPro"/>
</dbReference>
<dbReference type="InterPro" id="IPR029063">
    <property type="entry name" value="SAM-dependent_MTases_sf"/>
</dbReference>
<dbReference type="InterPro" id="IPR013216">
    <property type="entry name" value="Methyltransf_11"/>
</dbReference>
<evidence type="ECO:0000259" key="2">
    <source>
        <dbReference type="Pfam" id="PF08241"/>
    </source>
</evidence>
<dbReference type="EMBL" id="JAAQPH010000016">
    <property type="protein sequence ID" value="NIA70883.1"/>
    <property type="molecule type" value="Genomic_DNA"/>
</dbReference>
<comment type="caution">
    <text evidence="3">The sequence shown here is derived from an EMBL/GenBank/DDBJ whole genome shotgun (WGS) entry which is preliminary data.</text>
</comment>
<name>A0A967F0Q7_9PROT</name>
<dbReference type="Gene3D" id="3.40.50.150">
    <property type="entry name" value="Vaccinia Virus protein VP39"/>
    <property type="match status" value="1"/>
</dbReference>
<keyword evidence="1" id="KW-0808">Transferase</keyword>
<dbReference type="Pfam" id="PF08241">
    <property type="entry name" value="Methyltransf_11"/>
    <property type="match status" value="1"/>
</dbReference>
<dbReference type="PANTHER" id="PTHR44068">
    <property type="entry name" value="ZGC:194242"/>
    <property type="match status" value="1"/>
</dbReference>
<dbReference type="AlphaFoldDB" id="A0A967F0Q7"/>
<feature type="domain" description="Methyltransferase type 11" evidence="2">
    <location>
        <begin position="75"/>
        <end position="171"/>
    </location>
</feature>
<sequence length="281" mass="30278">MLAILMSPSPNVASHYAREGTLTGRILSALTAAGKDLARLSPADLTPYDQFHSRGHRATEELAQLLSPQADQLVLDLGCGIGGPARWLADQRGCRVVGLDLTEVYCLTARELSARVGLNGRSSFVCGNGLALPFAEAGFDQVWTQHAAMNIADKARLYREVARVLKPGGRFGLYDVMAGPAGDPHFPVPWSNKAEWSHLMAPQGVREAILATGLKERHWRDLTAEAKAWSEKAVAAQQAGQANTGPAIILGPSFAEMVANLRRSLFEDRITVVQAVFDKPG</sequence>
<dbReference type="SUPFAM" id="SSF53335">
    <property type="entry name" value="S-adenosyl-L-methionine-dependent methyltransferases"/>
    <property type="match status" value="1"/>
</dbReference>
<reference evidence="3" key="1">
    <citation type="submission" date="2020-03" db="EMBL/GenBank/DDBJ databases">
        <title>Genome of Pelagibius litoralis DSM 21314T.</title>
        <authorList>
            <person name="Wang G."/>
        </authorList>
    </citation>
    <scope>NUCLEOTIDE SEQUENCE</scope>
    <source>
        <strain evidence="3">DSM 21314</strain>
    </source>
</reference>